<gene>
    <name evidence="4" type="primary">SMKI13G0230</name>
    <name evidence="4" type="ORF">SMKI_13G0230</name>
</gene>
<evidence type="ECO:0000313" key="4">
    <source>
        <dbReference type="EMBL" id="CAI4035375.1"/>
    </source>
</evidence>
<protein>
    <submittedName>
        <fullName evidence="4">Uncharacterized protein</fullName>
    </submittedName>
</protein>
<dbReference type="InterPro" id="IPR007519">
    <property type="entry name" value="Bul1_N"/>
</dbReference>
<proteinExistence type="predicted"/>
<dbReference type="GeneID" id="80920249"/>
<organism evidence="4 5">
    <name type="scientific">Saccharomyces mikatae IFO 1815</name>
    <dbReference type="NCBI Taxonomy" id="226126"/>
    <lineage>
        <taxon>Eukaryota</taxon>
        <taxon>Fungi</taxon>
        <taxon>Dikarya</taxon>
        <taxon>Ascomycota</taxon>
        <taxon>Saccharomycotina</taxon>
        <taxon>Saccharomycetes</taxon>
        <taxon>Saccharomycetales</taxon>
        <taxon>Saccharomycetaceae</taxon>
        <taxon>Saccharomyces</taxon>
    </lineage>
</organism>
<sequence>MTFTFSTSSRKNGRPTLKSVSTEDNIHLLRKRRQQQLLSNSTNNSHHPNSCHTPCATDCQGDDIRSASTTNLDRLRQEQEENALEMDCTKSTLSHRANMVVDVLPSFEMYNALHRHIPQGNVDPDRHDFPPSYQEVRTQRMTTLSSNDNSVERSQLTAISGSENVCNGATSHSLTNLHPLQTQHLTINTTTDNRQSHHSLSDTNVSQIPFEDDLNDSDNIFIDKLYTLPKMTTPIEIDIRITKTASIPHERPEEQSILKEYTSGDIIHGYCLIENRSSQPLKFEMFYVTLEAYISVIDRQKGKRTLKRFLRMVDLSASWSYTNITPSTGINIVPGERDFDDAIIGLSNSRELKPNTKYKKFFMFKLPTQLLDVTCKQEQFSHCLLPPSFGIDKYKNNCKYSGIKVNSVLGCGHLGTKGSPILTLDMADDNLSINYTIDAKIVGKDKRTSKLNIMKEKEYNLRVMPFPFAGVTNQQNEKTCLRQLSDLETLIEDRFEALKKVFRKLELDEAISNLDIHDTDISGTLDGNEDLDSDEILRRKLDQLHINNRIDDATNPTPSYDSKNMVPKENLVETELRYKFKNKSKSNSSLFSHFLNSSEAGPSSSGTHLYNSGLIVLSVKKPQSALPYWSPSLLRKTNKFEAKSEQEKENWQRLMSMLSDEMKTPLTKLDVRLTCIQSNNSAGHKPPEISSVTTEFLVITAKSDNSIPIKFSTELLMNENRLNQLKTKFSAYQKQVHEYRKKFEENHVKLDELYNRNRDHTTSKELLFTNFISDQINNDIDSLAGLKVDVIDLHDIFKKQIHTFEEENEDVISKKGSSSSPSLSSSNNNFLQATFSNGASTATKFTQQIVHEWEKVKPLQYKRDVTVNLKLNPNIKETLVPNFETCLCCRFYCVRVNIKFDNHLGSMKVDIPVDVKKLQSETI</sequence>
<dbReference type="PANTHER" id="PTHR31904:SF1">
    <property type="entry name" value="BYPASS OF STOP CODON PROTEIN 5-RELATED"/>
    <property type="match status" value="1"/>
</dbReference>
<evidence type="ECO:0000259" key="2">
    <source>
        <dbReference type="Pfam" id="PF04425"/>
    </source>
</evidence>
<feature type="compositionally biased region" description="Polar residues" evidence="1">
    <location>
        <begin position="1"/>
        <end position="10"/>
    </location>
</feature>
<name>A0AA35ITV7_SACMI</name>
<dbReference type="RefSeq" id="XP_056078495.1">
    <property type="nucleotide sequence ID" value="XM_056224592.1"/>
</dbReference>
<dbReference type="Proteomes" id="UP001161438">
    <property type="component" value="Chromosome 13"/>
</dbReference>
<dbReference type="EMBL" id="OX365769">
    <property type="protein sequence ID" value="CAI4035375.1"/>
    <property type="molecule type" value="Genomic_DNA"/>
</dbReference>
<dbReference type="InterPro" id="IPR039634">
    <property type="entry name" value="Bul1-like"/>
</dbReference>
<reference evidence="4" key="1">
    <citation type="submission" date="2022-10" db="EMBL/GenBank/DDBJ databases">
        <authorList>
            <person name="Byrne P K."/>
        </authorList>
    </citation>
    <scope>NUCLEOTIDE SEQUENCE</scope>
    <source>
        <strain evidence="4">IFO1815</strain>
    </source>
</reference>
<dbReference type="PANTHER" id="PTHR31904">
    <property type="entry name" value="BYPASS OF STOP CODON PROTEIN 5-RELATED"/>
    <property type="match status" value="1"/>
</dbReference>
<evidence type="ECO:0000259" key="3">
    <source>
        <dbReference type="Pfam" id="PF04426"/>
    </source>
</evidence>
<dbReference type="Pfam" id="PF04426">
    <property type="entry name" value="Bul1_C"/>
    <property type="match status" value="1"/>
</dbReference>
<accession>A0AA35ITV7</accession>
<dbReference type="InterPro" id="IPR022794">
    <property type="entry name" value="Bul1_C"/>
</dbReference>
<feature type="domain" description="Bul1 C-terminal" evidence="3">
    <location>
        <begin position="646"/>
        <end position="918"/>
    </location>
</feature>
<evidence type="ECO:0000256" key="1">
    <source>
        <dbReference type="SAM" id="MobiDB-lite"/>
    </source>
</evidence>
<dbReference type="AlphaFoldDB" id="A0AA35ITV7"/>
<evidence type="ECO:0000313" key="5">
    <source>
        <dbReference type="Proteomes" id="UP001161438"/>
    </source>
</evidence>
<feature type="compositionally biased region" description="Low complexity" evidence="1">
    <location>
        <begin position="39"/>
        <end position="54"/>
    </location>
</feature>
<keyword evidence="5" id="KW-1185">Reference proteome</keyword>
<feature type="domain" description="Bul1 N-terminal" evidence="2">
    <location>
        <begin position="88"/>
        <end position="524"/>
    </location>
</feature>
<feature type="region of interest" description="Disordered" evidence="1">
    <location>
        <begin position="39"/>
        <end position="59"/>
    </location>
</feature>
<dbReference type="Pfam" id="PF04425">
    <property type="entry name" value="Bul1_N"/>
    <property type="match status" value="1"/>
</dbReference>
<feature type="region of interest" description="Disordered" evidence="1">
    <location>
        <begin position="1"/>
        <end position="21"/>
    </location>
</feature>